<protein>
    <submittedName>
        <fullName evidence="2">Uncharacterized protein</fullName>
    </submittedName>
</protein>
<dbReference type="EMBL" id="PQIB02000013">
    <property type="protein sequence ID" value="RLM73161.1"/>
    <property type="molecule type" value="Genomic_DNA"/>
</dbReference>
<dbReference type="Proteomes" id="UP000275267">
    <property type="component" value="Unassembled WGS sequence"/>
</dbReference>
<keyword evidence="3" id="KW-1185">Reference proteome</keyword>
<evidence type="ECO:0000313" key="3">
    <source>
        <dbReference type="Proteomes" id="UP000275267"/>
    </source>
</evidence>
<feature type="compositionally biased region" description="Low complexity" evidence="1">
    <location>
        <begin position="124"/>
        <end position="140"/>
    </location>
</feature>
<name>A0A3L6Q4U2_PANMI</name>
<feature type="region of interest" description="Disordered" evidence="1">
    <location>
        <begin position="90"/>
        <end position="140"/>
    </location>
</feature>
<gene>
    <name evidence="2" type="ORF">C2845_PM15G01810</name>
</gene>
<comment type="caution">
    <text evidence="2">The sequence shown here is derived from an EMBL/GenBank/DDBJ whole genome shotgun (WGS) entry which is preliminary data.</text>
</comment>
<feature type="compositionally biased region" description="Basic and acidic residues" evidence="1">
    <location>
        <begin position="108"/>
        <end position="122"/>
    </location>
</feature>
<feature type="region of interest" description="Disordered" evidence="1">
    <location>
        <begin position="1"/>
        <end position="72"/>
    </location>
</feature>
<evidence type="ECO:0000313" key="2">
    <source>
        <dbReference type="EMBL" id="RLM73161.1"/>
    </source>
</evidence>
<sequence length="140" mass="14225">MRPAGWELDAGRTSRGPTAGLGDSCSEGRAGAHQRASLPACCPDVPPPGRAVDPCRRHSVPTRRGPGEPWPNRAGTLMCGRLAPPACCPDAPPRPPSARQIASASTAMEREGQSKGKGKEILVSDGSSGSSSGAGEQASS</sequence>
<proteinExistence type="predicted"/>
<dbReference type="AlphaFoldDB" id="A0A3L6Q4U2"/>
<organism evidence="2 3">
    <name type="scientific">Panicum miliaceum</name>
    <name type="common">Proso millet</name>
    <name type="synonym">Broomcorn millet</name>
    <dbReference type="NCBI Taxonomy" id="4540"/>
    <lineage>
        <taxon>Eukaryota</taxon>
        <taxon>Viridiplantae</taxon>
        <taxon>Streptophyta</taxon>
        <taxon>Embryophyta</taxon>
        <taxon>Tracheophyta</taxon>
        <taxon>Spermatophyta</taxon>
        <taxon>Magnoliopsida</taxon>
        <taxon>Liliopsida</taxon>
        <taxon>Poales</taxon>
        <taxon>Poaceae</taxon>
        <taxon>PACMAD clade</taxon>
        <taxon>Panicoideae</taxon>
        <taxon>Panicodae</taxon>
        <taxon>Paniceae</taxon>
        <taxon>Panicinae</taxon>
        <taxon>Panicum</taxon>
        <taxon>Panicum sect. Panicum</taxon>
    </lineage>
</organism>
<reference evidence="3" key="1">
    <citation type="journal article" date="2019" name="Nat. Commun.">
        <title>The genome of broomcorn millet.</title>
        <authorList>
            <person name="Zou C."/>
            <person name="Miki D."/>
            <person name="Li D."/>
            <person name="Tang Q."/>
            <person name="Xiao L."/>
            <person name="Rajput S."/>
            <person name="Deng P."/>
            <person name="Jia W."/>
            <person name="Huang R."/>
            <person name="Zhang M."/>
            <person name="Sun Y."/>
            <person name="Hu J."/>
            <person name="Fu X."/>
            <person name="Schnable P.S."/>
            <person name="Li F."/>
            <person name="Zhang H."/>
            <person name="Feng B."/>
            <person name="Zhu X."/>
            <person name="Liu R."/>
            <person name="Schnable J.C."/>
            <person name="Zhu J.-K."/>
            <person name="Zhang H."/>
        </authorList>
    </citation>
    <scope>NUCLEOTIDE SEQUENCE [LARGE SCALE GENOMIC DNA]</scope>
</reference>
<accession>A0A3L6Q4U2</accession>
<evidence type="ECO:0000256" key="1">
    <source>
        <dbReference type="SAM" id="MobiDB-lite"/>
    </source>
</evidence>